<gene>
    <name evidence="2" type="ORF">B5M47_03215</name>
</gene>
<dbReference type="Pfam" id="PF08239">
    <property type="entry name" value="SH3_3"/>
    <property type="match status" value="1"/>
</dbReference>
<dbReference type="InterPro" id="IPR003646">
    <property type="entry name" value="SH3-like_bac-type"/>
</dbReference>
<name>A0A1W9NXA6_UNCC3</name>
<comment type="caution">
    <text evidence="2">The sequence shown here is derived from an EMBL/GenBank/DDBJ whole genome shotgun (WGS) entry which is preliminary data.</text>
</comment>
<evidence type="ECO:0000259" key="1">
    <source>
        <dbReference type="PROSITE" id="PS51781"/>
    </source>
</evidence>
<proteinExistence type="predicted"/>
<dbReference type="PROSITE" id="PS51781">
    <property type="entry name" value="SH3B"/>
    <property type="match status" value="1"/>
</dbReference>
<dbReference type="STRING" id="1968527.B5M47_03215"/>
<accession>A0A1W9NXA6</accession>
<evidence type="ECO:0000313" key="2">
    <source>
        <dbReference type="EMBL" id="OQX50787.1"/>
    </source>
</evidence>
<dbReference type="InterPro" id="IPR013229">
    <property type="entry name" value="PEGA"/>
</dbReference>
<dbReference type="Gene3D" id="2.30.30.40">
    <property type="entry name" value="SH3 Domains"/>
    <property type="match status" value="1"/>
</dbReference>
<feature type="domain" description="SH3b" evidence="1">
    <location>
        <begin position="352"/>
        <end position="417"/>
    </location>
</feature>
<dbReference type="PANTHER" id="PTHR36194">
    <property type="entry name" value="S-LAYER-LIKE PROTEIN"/>
    <property type="match status" value="1"/>
</dbReference>
<dbReference type="Proteomes" id="UP000192520">
    <property type="component" value="Unassembled WGS sequence"/>
</dbReference>
<evidence type="ECO:0000313" key="3">
    <source>
        <dbReference type="Proteomes" id="UP000192520"/>
    </source>
</evidence>
<sequence length="417" mass="45878">MKRLLVLITLFIFAALAAIFLLFLLSRQSGGEVGGSLEVVSLVEGRQVFVEGVLQGETPWTKEGMAGGFYLVRVADKEGLLPGWEGKVRIVDGEKSRIRVSLSARHFSSVGILSFQKSDQGQGRIAITSTPSESTVFLDGQEKGVSPIVLSGVEEGLHEVKLAREGWKSWQMNIDLRRDERAVLDVEMGLFPFFKLQEVSGELPAGQPALSLEAVKKRDSWSLAESACDEAACPRKEWANLKLYSVELADPRADVADWLKGVQLYARNILNFPEFPFAYVVDPLGNVYQGSATRNLDYSLWNFSLIEGFVANLNAGDYVVVVVLPSGGEVSSDILARVAQIKEMVKPTQSVKVLATIKETPTGFLNVRSGPSLNASIIGKVFPGAQYEFLEESPGWYRIKLDETTSGWVYSRYVEKG</sequence>
<dbReference type="Pfam" id="PF08308">
    <property type="entry name" value="PEGA"/>
    <property type="match status" value="1"/>
</dbReference>
<reference evidence="3" key="1">
    <citation type="submission" date="2017-03" db="EMBL/GenBank/DDBJ databases">
        <title>Novel pathways for hydrocarbon cycling and metabolic interdependencies in hydrothermal sediment communities.</title>
        <authorList>
            <person name="Dombrowski N."/>
            <person name="Seitz K."/>
            <person name="Teske A."/>
            <person name="Baker B."/>
        </authorList>
    </citation>
    <scope>NUCLEOTIDE SEQUENCE [LARGE SCALE GENOMIC DNA]</scope>
</reference>
<protein>
    <recommendedName>
        <fullName evidence="1">SH3b domain-containing protein</fullName>
    </recommendedName>
</protein>
<dbReference type="AlphaFoldDB" id="A0A1W9NXA6"/>
<organism evidence="2 3">
    <name type="scientific">candidate division CPR3 bacterium 4484_211</name>
    <dbReference type="NCBI Taxonomy" id="1968527"/>
    <lineage>
        <taxon>Bacteria</taxon>
        <taxon>Bacteria division CPR3</taxon>
    </lineage>
</organism>
<dbReference type="PANTHER" id="PTHR36194:SF1">
    <property type="entry name" value="S-LAYER-LIKE PROTEIN"/>
    <property type="match status" value="1"/>
</dbReference>
<dbReference type="SMART" id="SM00287">
    <property type="entry name" value="SH3b"/>
    <property type="match status" value="1"/>
</dbReference>
<dbReference type="EMBL" id="MZGJ01000019">
    <property type="protein sequence ID" value="OQX50787.1"/>
    <property type="molecule type" value="Genomic_DNA"/>
</dbReference>